<evidence type="ECO:0000313" key="2">
    <source>
        <dbReference type="Proteomes" id="UP001412239"/>
    </source>
</evidence>
<dbReference type="EMBL" id="LN891090">
    <property type="protein sequence ID" value="CUS09266.1"/>
    <property type="molecule type" value="Genomic_DNA"/>
</dbReference>
<dbReference type="PANTHER" id="PTHR46082">
    <property type="entry name" value="ATP/GTP-BINDING PROTEIN-RELATED"/>
    <property type="match status" value="1"/>
</dbReference>
<dbReference type="PANTHER" id="PTHR46082:SF6">
    <property type="entry name" value="AAA+ ATPASE DOMAIN-CONTAINING PROTEIN-RELATED"/>
    <property type="match status" value="1"/>
</dbReference>
<name>A0A292PP07_9PEZI</name>
<reference evidence="1" key="1">
    <citation type="submission" date="2015-10" db="EMBL/GenBank/DDBJ databases">
        <authorList>
            <person name="Regsiter A."/>
            <person name="william w."/>
        </authorList>
    </citation>
    <scope>NUCLEOTIDE SEQUENCE</scope>
    <source>
        <strain evidence="1">Montdore</strain>
    </source>
</reference>
<feature type="non-terminal residue" evidence="1">
    <location>
        <position position="65"/>
    </location>
</feature>
<sequence>MHRRALEGCEKILGPDHPNTLTIVSNMASILQDQGKHNESETMNRRALEERQKFLGPDHPETLIS</sequence>
<dbReference type="InterPro" id="IPR011990">
    <property type="entry name" value="TPR-like_helical_dom_sf"/>
</dbReference>
<dbReference type="Pfam" id="PF13374">
    <property type="entry name" value="TPR_10"/>
    <property type="match status" value="2"/>
</dbReference>
<accession>A0A292PP07</accession>
<dbReference type="Gene3D" id="1.25.40.10">
    <property type="entry name" value="Tetratricopeptide repeat domain"/>
    <property type="match status" value="1"/>
</dbReference>
<protein>
    <recommendedName>
        <fullName evidence="3">Kinesin light chain</fullName>
    </recommendedName>
</protein>
<dbReference type="Proteomes" id="UP001412239">
    <property type="component" value="Unassembled WGS sequence"/>
</dbReference>
<proteinExistence type="predicted"/>
<dbReference type="SUPFAM" id="SSF48452">
    <property type="entry name" value="TPR-like"/>
    <property type="match status" value="1"/>
</dbReference>
<organism evidence="1 2">
    <name type="scientific">Tuber aestivum</name>
    <name type="common">summer truffle</name>
    <dbReference type="NCBI Taxonomy" id="59557"/>
    <lineage>
        <taxon>Eukaryota</taxon>
        <taxon>Fungi</taxon>
        <taxon>Dikarya</taxon>
        <taxon>Ascomycota</taxon>
        <taxon>Pezizomycotina</taxon>
        <taxon>Pezizomycetes</taxon>
        <taxon>Pezizales</taxon>
        <taxon>Tuberaceae</taxon>
        <taxon>Tuber</taxon>
    </lineage>
</organism>
<gene>
    <name evidence="1" type="ORF">GSTUAT00006648001</name>
</gene>
<evidence type="ECO:0000313" key="1">
    <source>
        <dbReference type="EMBL" id="CUS09266.1"/>
    </source>
</evidence>
<evidence type="ECO:0008006" key="3">
    <source>
        <dbReference type="Google" id="ProtNLM"/>
    </source>
</evidence>
<dbReference type="InterPro" id="IPR053137">
    <property type="entry name" value="NLR-like"/>
</dbReference>
<dbReference type="AlphaFoldDB" id="A0A292PP07"/>
<keyword evidence="2" id="KW-1185">Reference proteome</keyword>